<name>A0A6M0K0E6_9GAMM</name>
<dbReference type="SUPFAM" id="SSF52540">
    <property type="entry name" value="P-loop containing nucleoside triphosphate hydrolases"/>
    <property type="match status" value="1"/>
</dbReference>
<sequence length="280" mass="32116">MKPSPGKIVIFGQYKSGTTGVFTKIRNSLPGEPRTLFEPLAYTPEPSDAERWVIAKTILKFAGHPEPVDYDSFLGFDRRIYLVRDPRDWLVSFALFLCQEKPSIFTDDRAMRWVMDYLRRKEADPECAPLKELLDFLFAPEPSMSAEFFAQRTQGLQALCMGFEQRLGDNAIRLGYEDFVDGKLERLSHYLEIDLAGDAEVDSKYAHVPRTCAYGDWKNWLTAADEAFFRPYFDAYIRHYGYQPDWETNAQPRIDPAHGSAYVARVVAMKRERLGLAGQG</sequence>
<keyword evidence="2" id="KW-1185">Reference proteome</keyword>
<dbReference type="RefSeq" id="WP_164452872.1">
    <property type="nucleotide sequence ID" value="NZ_JAAIJQ010000027.1"/>
</dbReference>
<reference evidence="1 2" key="1">
    <citation type="submission" date="2020-02" db="EMBL/GenBank/DDBJ databases">
        <title>Genome sequences of Thiorhodococcus mannitoliphagus and Thiorhodococcus minor, purple sulfur photosynthetic bacteria in the gammaproteobacterial family, Chromatiaceae.</title>
        <authorList>
            <person name="Aviles F.A."/>
            <person name="Meyer T.E."/>
            <person name="Kyndt J.A."/>
        </authorList>
    </citation>
    <scope>NUCLEOTIDE SEQUENCE [LARGE SCALE GENOMIC DNA]</scope>
    <source>
        <strain evidence="1 2">DSM 11518</strain>
    </source>
</reference>
<organism evidence="1 2">
    <name type="scientific">Thiorhodococcus minor</name>
    <dbReference type="NCBI Taxonomy" id="57489"/>
    <lineage>
        <taxon>Bacteria</taxon>
        <taxon>Pseudomonadati</taxon>
        <taxon>Pseudomonadota</taxon>
        <taxon>Gammaproteobacteria</taxon>
        <taxon>Chromatiales</taxon>
        <taxon>Chromatiaceae</taxon>
        <taxon>Thiorhodococcus</taxon>
    </lineage>
</organism>
<dbReference type="EMBL" id="JAAIJQ010000027">
    <property type="protein sequence ID" value="NEV62403.1"/>
    <property type="molecule type" value="Genomic_DNA"/>
</dbReference>
<evidence type="ECO:0000313" key="2">
    <source>
        <dbReference type="Proteomes" id="UP000483379"/>
    </source>
</evidence>
<comment type="caution">
    <text evidence="1">The sequence shown here is derived from an EMBL/GenBank/DDBJ whole genome shotgun (WGS) entry which is preliminary data.</text>
</comment>
<dbReference type="InterPro" id="IPR027417">
    <property type="entry name" value="P-loop_NTPase"/>
</dbReference>
<dbReference type="Gene3D" id="3.40.50.300">
    <property type="entry name" value="P-loop containing nucleotide triphosphate hydrolases"/>
    <property type="match status" value="1"/>
</dbReference>
<evidence type="ECO:0000313" key="1">
    <source>
        <dbReference type="EMBL" id="NEV62403.1"/>
    </source>
</evidence>
<accession>A0A6M0K0E6</accession>
<gene>
    <name evidence="1" type="ORF">G3446_10955</name>
</gene>
<evidence type="ECO:0008006" key="3">
    <source>
        <dbReference type="Google" id="ProtNLM"/>
    </source>
</evidence>
<dbReference type="AlphaFoldDB" id="A0A6M0K0E6"/>
<protein>
    <recommendedName>
        <fullName evidence="3">Sulfotransferase domain-containing protein</fullName>
    </recommendedName>
</protein>
<dbReference type="Proteomes" id="UP000483379">
    <property type="component" value="Unassembled WGS sequence"/>
</dbReference>
<proteinExistence type="predicted"/>